<dbReference type="Pfam" id="PF03860">
    <property type="entry name" value="Csp"/>
    <property type="match status" value="1"/>
</dbReference>
<dbReference type="InterPro" id="IPR044543">
    <property type="entry name" value="YHJQ-like"/>
</dbReference>
<protein>
    <recommendedName>
        <fullName evidence="3">Ferredoxin</fullName>
    </recommendedName>
</protein>
<dbReference type="InterPro" id="IPR005560">
    <property type="entry name" value="Csp_YhjQ"/>
</dbReference>
<name>A0A0C2S5W3_9BACL</name>
<dbReference type="PANTHER" id="PTHR37310">
    <property type="entry name" value="CYTOPLASMIC PROTEIN-RELATED"/>
    <property type="match status" value="1"/>
</dbReference>
<dbReference type="STRING" id="889306.KP78_09020"/>
<dbReference type="EMBL" id="JXRP01000009">
    <property type="protein sequence ID" value="KIL49434.1"/>
    <property type="molecule type" value="Genomic_DNA"/>
</dbReference>
<reference evidence="1 2" key="1">
    <citation type="submission" date="2015-01" db="EMBL/GenBank/DDBJ databases">
        <title>Genome sequencing of Jeotgalibacillus soli.</title>
        <authorList>
            <person name="Goh K.M."/>
            <person name="Chan K.-G."/>
            <person name="Yaakop A.S."/>
            <person name="Ee R."/>
            <person name="Gan H.M."/>
            <person name="Chan C.S."/>
        </authorList>
    </citation>
    <scope>NUCLEOTIDE SEQUENCE [LARGE SCALE GENOMIC DNA]</scope>
    <source>
        <strain evidence="1 2">P9</strain>
    </source>
</reference>
<dbReference type="OrthoDB" id="5396211at2"/>
<proteinExistence type="predicted"/>
<dbReference type="PATRIC" id="fig|889306.3.peg.905"/>
<dbReference type="RefSeq" id="WP_041086602.1">
    <property type="nucleotide sequence ID" value="NZ_JXRP01000009.1"/>
</dbReference>
<dbReference type="Proteomes" id="UP000031938">
    <property type="component" value="Unassembled WGS sequence"/>
</dbReference>
<keyword evidence="2" id="KW-1185">Reference proteome</keyword>
<dbReference type="PANTHER" id="PTHR37310:SF1">
    <property type="entry name" value="CYTOPLASMIC PROTEIN"/>
    <property type="match status" value="1"/>
</dbReference>
<evidence type="ECO:0000313" key="2">
    <source>
        <dbReference type="Proteomes" id="UP000031938"/>
    </source>
</evidence>
<organism evidence="1 2">
    <name type="scientific">Jeotgalibacillus soli</name>
    <dbReference type="NCBI Taxonomy" id="889306"/>
    <lineage>
        <taxon>Bacteria</taxon>
        <taxon>Bacillati</taxon>
        <taxon>Bacillota</taxon>
        <taxon>Bacilli</taxon>
        <taxon>Bacillales</taxon>
        <taxon>Caryophanaceae</taxon>
        <taxon>Jeotgalibacillus</taxon>
    </lineage>
</organism>
<dbReference type="AlphaFoldDB" id="A0A0C2S5W3"/>
<evidence type="ECO:0000313" key="1">
    <source>
        <dbReference type="EMBL" id="KIL49434.1"/>
    </source>
</evidence>
<sequence length="113" mass="12568">MQLQTQYEKCIEACLECLEACNYCFRSCLEEEDVSMMTGCIRLDRECADACQLAITAMQTNSPHVKEICQLVATICAACADECAKHDHEHCKQCAEACRNCAEACEEMVASLN</sequence>
<dbReference type="CDD" id="cd08026">
    <property type="entry name" value="DUF326"/>
    <property type="match status" value="1"/>
</dbReference>
<dbReference type="Gene3D" id="1.20.1270.360">
    <property type="match status" value="1"/>
</dbReference>
<evidence type="ECO:0008006" key="3">
    <source>
        <dbReference type="Google" id="ProtNLM"/>
    </source>
</evidence>
<gene>
    <name evidence="1" type="ORF">KP78_09020</name>
</gene>
<accession>A0A0C2S5W3</accession>
<comment type="caution">
    <text evidence="1">The sequence shown here is derived from an EMBL/GenBank/DDBJ whole genome shotgun (WGS) entry which is preliminary data.</text>
</comment>